<dbReference type="InterPro" id="IPR029001">
    <property type="entry name" value="ITPase-like_fam"/>
</dbReference>
<reference evidence="4" key="1">
    <citation type="submission" date="2013-10" db="EMBL/GenBank/DDBJ databases">
        <title>Genomic analysis of the causative agents of coccidiosis in chickens.</title>
        <authorList>
            <person name="Reid A.J."/>
            <person name="Blake D."/>
            <person name="Billington K."/>
            <person name="Browne H."/>
            <person name="Dunn M."/>
            <person name="Hung S."/>
            <person name="Kawahara F."/>
            <person name="Miranda-Saavedra D."/>
            <person name="Mourier T."/>
            <person name="Nagra H."/>
            <person name="Otto T.D."/>
            <person name="Rawlings N."/>
            <person name="Sanchez A."/>
            <person name="Sanders M."/>
            <person name="Subramaniam C."/>
            <person name="Tay Y."/>
            <person name="Dear P."/>
            <person name="Doerig C."/>
            <person name="Gruber A."/>
            <person name="Parkinson J."/>
            <person name="Shirley M."/>
            <person name="Wan K.L."/>
            <person name="Berriman M."/>
            <person name="Tomley F."/>
            <person name="Pain A."/>
        </authorList>
    </citation>
    <scope>NUCLEOTIDE SEQUENCE [LARGE SCALE GENOMIC DNA]</scope>
    <source>
        <strain evidence="4">Houghton</strain>
    </source>
</reference>
<evidence type="ECO:0000313" key="5">
    <source>
        <dbReference type="Proteomes" id="UP000030754"/>
    </source>
</evidence>
<dbReference type="GeneID" id="25472147"/>
<dbReference type="GO" id="GO:0005737">
    <property type="term" value="C:cytoplasm"/>
    <property type="evidence" value="ECO:0007669"/>
    <property type="project" value="TreeGrafter"/>
</dbReference>
<dbReference type="PANTHER" id="PTHR11067">
    <property type="entry name" value="INOSINE TRIPHOSPHATE PYROPHOSPHATASE/HAM1 PROTEIN"/>
    <property type="match status" value="1"/>
</dbReference>
<dbReference type="RefSeq" id="XP_013434852.1">
    <property type="nucleotide sequence ID" value="XM_013579398.1"/>
</dbReference>
<reference evidence="4" key="2">
    <citation type="submission" date="2013-10" db="EMBL/GenBank/DDBJ databases">
        <authorList>
            <person name="Aslett M."/>
        </authorList>
    </citation>
    <scope>NUCLEOTIDE SEQUENCE [LARGE SCALE GENOMIC DNA]</scope>
    <source>
        <strain evidence="4">Houghton</strain>
    </source>
</reference>
<dbReference type="OrthoDB" id="6288734at2759"/>
<dbReference type="AlphaFoldDB" id="U6MV89"/>
<dbReference type="Gene3D" id="3.90.950.10">
    <property type="match status" value="1"/>
</dbReference>
<dbReference type="GO" id="GO:0047429">
    <property type="term" value="F:nucleoside triphosphate diphosphatase activity"/>
    <property type="evidence" value="ECO:0007669"/>
    <property type="project" value="InterPro"/>
</dbReference>
<organism evidence="4 5">
    <name type="scientific">Eimeria necatrix</name>
    <dbReference type="NCBI Taxonomy" id="51315"/>
    <lineage>
        <taxon>Eukaryota</taxon>
        <taxon>Sar</taxon>
        <taxon>Alveolata</taxon>
        <taxon>Apicomplexa</taxon>
        <taxon>Conoidasida</taxon>
        <taxon>Coccidia</taxon>
        <taxon>Eucoccidiorida</taxon>
        <taxon>Eimeriorina</taxon>
        <taxon>Eimeriidae</taxon>
        <taxon>Eimeria</taxon>
    </lineage>
</organism>
<keyword evidence="5" id="KW-1185">Reference proteome</keyword>
<protein>
    <submittedName>
        <fullName evidence="4">Inosine triphosphate pyrophosphatase, putative</fullName>
    </submittedName>
</protein>
<accession>U6MV89</accession>
<dbReference type="VEuPathDB" id="ToxoDB:ENH_00019740"/>
<sequence>MPGGSCPAPQQQQQQQQRQQQQQQQQRQQQQQQQQQQTAGICVYGGHRALLQRPWRPSRPLCVSSRDKTAYALTSICIADSSGALHLFEGRCDGSVVEPRGKTTFGWDCIFEEKSSKKTFGEMTTEEKSSVSHRGRAMKQLKGLSPASHWKGISQQLPVYYLQQQ</sequence>
<evidence type="ECO:0000256" key="2">
    <source>
        <dbReference type="ARBA" id="ARBA00022801"/>
    </source>
</evidence>
<evidence type="ECO:0000256" key="1">
    <source>
        <dbReference type="ARBA" id="ARBA00008023"/>
    </source>
</evidence>
<dbReference type="EMBL" id="HG723574">
    <property type="protein sequence ID" value="CDJ66384.1"/>
    <property type="molecule type" value="Genomic_DNA"/>
</dbReference>
<evidence type="ECO:0000256" key="3">
    <source>
        <dbReference type="SAM" id="MobiDB-lite"/>
    </source>
</evidence>
<dbReference type="GO" id="GO:0009143">
    <property type="term" value="P:nucleoside triphosphate catabolic process"/>
    <property type="evidence" value="ECO:0007669"/>
    <property type="project" value="InterPro"/>
</dbReference>
<evidence type="ECO:0000313" key="4">
    <source>
        <dbReference type="EMBL" id="CDJ66384.1"/>
    </source>
</evidence>
<proteinExistence type="inferred from homology"/>
<dbReference type="Proteomes" id="UP000030754">
    <property type="component" value="Unassembled WGS sequence"/>
</dbReference>
<name>U6MV89_9EIME</name>
<dbReference type="PANTHER" id="PTHR11067:SF9">
    <property type="entry name" value="INOSINE TRIPHOSPHATE PYROPHOSPHATASE"/>
    <property type="match status" value="1"/>
</dbReference>
<dbReference type="SUPFAM" id="SSF52972">
    <property type="entry name" value="ITPase-like"/>
    <property type="match status" value="1"/>
</dbReference>
<feature type="region of interest" description="Disordered" evidence="3">
    <location>
        <begin position="1"/>
        <end position="32"/>
    </location>
</feature>
<dbReference type="Pfam" id="PF01725">
    <property type="entry name" value="Ham1p_like"/>
    <property type="match status" value="1"/>
</dbReference>
<keyword evidence="2" id="KW-0378">Hydrolase</keyword>
<comment type="similarity">
    <text evidence="1">Belongs to the HAM1 NTPase family.</text>
</comment>
<feature type="compositionally biased region" description="Low complexity" evidence="3">
    <location>
        <begin position="10"/>
        <end position="32"/>
    </location>
</feature>
<dbReference type="InterPro" id="IPR002637">
    <property type="entry name" value="RdgB/HAM1"/>
</dbReference>
<gene>
    <name evidence="4" type="ORF">ENH_00019740</name>
</gene>